<protein>
    <recommendedName>
        <fullName evidence="2">UTP--glucose-1-phosphate uridylyltransferase</fullName>
        <ecNumber evidence="2">2.7.7.9</ecNumber>
    </recommendedName>
</protein>
<dbReference type="OrthoDB" id="9803871at2"/>
<dbReference type="InterPro" id="IPR029044">
    <property type="entry name" value="Nucleotide-diphossugar_trans"/>
</dbReference>
<keyword evidence="8" id="KW-1185">Reference proteome</keyword>
<dbReference type="InterPro" id="IPR005771">
    <property type="entry name" value="GalU_uridylyltTrfase_bac/arc"/>
</dbReference>
<dbReference type="CDD" id="cd02541">
    <property type="entry name" value="UGPase_prokaryotic"/>
    <property type="match status" value="1"/>
</dbReference>
<evidence type="ECO:0000256" key="4">
    <source>
        <dbReference type="ARBA" id="ARBA00022695"/>
    </source>
</evidence>
<keyword evidence="4" id="KW-0548">Nucleotidyltransferase</keyword>
<evidence type="ECO:0000259" key="6">
    <source>
        <dbReference type="Pfam" id="PF00483"/>
    </source>
</evidence>
<dbReference type="RefSeq" id="WP_012094532.1">
    <property type="nucleotide sequence ID" value="NC_009674.1"/>
</dbReference>
<accession>A7GQD1</accession>
<dbReference type="Proteomes" id="UP000002300">
    <property type="component" value="Chromosome"/>
</dbReference>
<proteinExistence type="inferred from homology"/>
<dbReference type="KEGG" id="bcy:Bcer98_2075"/>
<dbReference type="STRING" id="315749.Bcer98_2075"/>
<evidence type="ECO:0000313" key="7">
    <source>
        <dbReference type="EMBL" id="ABS22339.1"/>
    </source>
</evidence>
<dbReference type="eggNOG" id="COG1210">
    <property type="taxonomic scope" value="Bacteria"/>
</dbReference>
<dbReference type="GO" id="GO:0006011">
    <property type="term" value="P:UDP-alpha-D-glucose metabolic process"/>
    <property type="evidence" value="ECO:0007669"/>
    <property type="project" value="InterPro"/>
</dbReference>
<comment type="similarity">
    <text evidence="1">Belongs to the UDPGP type 2 family.</text>
</comment>
<dbReference type="GO" id="GO:0003983">
    <property type="term" value="F:UTP:glucose-1-phosphate uridylyltransferase activity"/>
    <property type="evidence" value="ECO:0007669"/>
    <property type="project" value="UniProtKB-EC"/>
</dbReference>
<dbReference type="InterPro" id="IPR005835">
    <property type="entry name" value="NTP_transferase_dom"/>
</dbReference>
<dbReference type="Gene3D" id="3.90.550.10">
    <property type="entry name" value="Spore Coat Polysaccharide Biosynthesis Protein SpsA, Chain A"/>
    <property type="match status" value="1"/>
</dbReference>
<dbReference type="Pfam" id="PF00483">
    <property type="entry name" value="NTP_transferase"/>
    <property type="match status" value="1"/>
</dbReference>
<dbReference type="HOGENOM" id="CLU_029499_1_0_9"/>
<evidence type="ECO:0000256" key="2">
    <source>
        <dbReference type="ARBA" id="ARBA00012415"/>
    </source>
</evidence>
<dbReference type="GeneID" id="33897365"/>
<dbReference type="AlphaFoldDB" id="A7GQD1"/>
<dbReference type="PANTHER" id="PTHR43197:SF1">
    <property type="entry name" value="UTP--GLUCOSE-1-PHOSPHATE URIDYLYLTRANSFERASE"/>
    <property type="match status" value="1"/>
</dbReference>
<evidence type="ECO:0000313" key="8">
    <source>
        <dbReference type="Proteomes" id="UP000002300"/>
    </source>
</evidence>
<sequence length="273" mass="30603">MIKKAIIPAAGYGTRSLPITKVVPKEMFPIGNKPAIHYIVEEAVKSGIEQILIVVSKRKNLIVDYFDHSLELEAFLEREQKSYLLKSFVIPDIQILYTRQPYARGLGEAIKLGEAFIGNEPFAVLLPDDIIISDKSTALNQLIKIYKETKSSVIGVHTVPNEFLDKYGVVKGDMIKEGYMDITNIVEKPKINPPSNMAVIGRYVFTPDIFSLLQNVQPGVGGEYQLTDAIHSLIAIQKVYGKIIDGKRFDIGQENDYVHLLNYIHGKNRANTN</sequence>
<dbReference type="EMBL" id="CP000764">
    <property type="protein sequence ID" value="ABS22339.1"/>
    <property type="molecule type" value="Genomic_DNA"/>
</dbReference>
<dbReference type="SUPFAM" id="SSF53448">
    <property type="entry name" value="Nucleotide-diphospho-sugar transferases"/>
    <property type="match status" value="1"/>
</dbReference>
<evidence type="ECO:0000256" key="3">
    <source>
        <dbReference type="ARBA" id="ARBA00022679"/>
    </source>
</evidence>
<dbReference type="EC" id="2.7.7.9" evidence="2"/>
<name>A7GQD1_BACCN</name>
<organism evidence="7 8">
    <name type="scientific">Bacillus cytotoxicus (strain DSM 22905 / CIP 110041 / 391-98 / NVH 391-98)</name>
    <dbReference type="NCBI Taxonomy" id="315749"/>
    <lineage>
        <taxon>Bacteria</taxon>
        <taxon>Bacillati</taxon>
        <taxon>Bacillota</taxon>
        <taxon>Bacilli</taxon>
        <taxon>Bacillales</taxon>
        <taxon>Bacillaceae</taxon>
        <taxon>Bacillus</taxon>
        <taxon>Bacillus cereus group</taxon>
    </lineage>
</organism>
<reference evidence="7 8" key="1">
    <citation type="journal article" date="2008" name="Chem. Biol. Interact.">
        <title>Extending the Bacillus cereus group genomics to putative food-borne pathogens of different toxicity.</title>
        <authorList>
            <person name="Lapidus A."/>
            <person name="Goltsman E."/>
            <person name="Auger S."/>
            <person name="Galleron N."/>
            <person name="Segurens B."/>
            <person name="Dossat C."/>
            <person name="Land M.L."/>
            <person name="Broussolle V."/>
            <person name="Brillard J."/>
            <person name="Guinebretiere M.H."/>
            <person name="Sanchis V."/>
            <person name="Nguen-The C."/>
            <person name="Lereclus D."/>
            <person name="Richardson P."/>
            <person name="Wincker P."/>
            <person name="Weissenbach J."/>
            <person name="Ehrlich S.D."/>
            <person name="Sorokin A."/>
        </authorList>
    </citation>
    <scope>NUCLEOTIDE SEQUENCE [LARGE SCALE GENOMIC DNA]</scope>
    <source>
        <strain evidence="8">DSM 22905 / CIP 110041 / 391-98 / NVH 391-98</strain>
    </source>
</reference>
<gene>
    <name evidence="7" type="ordered locus">Bcer98_2075</name>
</gene>
<dbReference type="PANTHER" id="PTHR43197">
    <property type="entry name" value="UTP--GLUCOSE-1-PHOSPHATE URIDYLYLTRANSFERASE"/>
    <property type="match status" value="1"/>
</dbReference>
<comment type="catalytic activity">
    <reaction evidence="5">
        <text>alpha-D-glucose 1-phosphate + UTP + H(+) = UDP-alpha-D-glucose + diphosphate</text>
        <dbReference type="Rhea" id="RHEA:19889"/>
        <dbReference type="ChEBI" id="CHEBI:15378"/>
        <dbReference type="ChEBI" id="CHEBI:33019"/>
        <dbReference type="ChEBI" id="CHEBI:46398"/>
        <dbReference type="ChEBI" id="CHEBI:58601"/>
        <dbReference type="ChEBI" id="CHEBI:58885"/>
        <dbReference type="EC" id="2.7.7.9"/>
    </reaction>
</comment>
<evidence type="ECO:0000256" key="5">
    <source>
        <dbReference type="ARBA" id="ARBA00048128"/>
    </source>
</evidence>
<evidence type="ECO:0000256" key="1">
    <source>
        <dbReference type="ARBA" id="ARBA00006890"/>
    </source>
</evidence>
<keyword evidence="3 7" id="KW-0808">Transferase</keyword>
<feature type="domain" description="Nucleotidyl transferase" evidence="6">
    <location>
        <begin position="4"/>
        <end position="261"/>
    </location>
</feature>